<dbReference type="AlphaFoldDB" id="A0A810PVD8"/>
<dbReference type="InterPro" id="IPR017896">
    <property type="entry name" value="4Fe4S_Fe-S-bd"/>
</dbReference>
<feature type="domain" description="Flavodoxin-like" evidence="4">
    <location>
        <begin position="6"/>
        <end position="155"/>
    </location>
</feature>
<name>A0A810PVD8_9FIRM</name>
<dbReference type="InterPro" id="IPR026816">
    <property type="entry name" value="Flavodoxin_dom"/>
</dbReference>
<accession>A0A810PVD8</accession>
<dbReference type="GO" id="GO:0046872">
    <property type="term" value="F:metal ion binding"/>
    <property type="evidence" value="ECO:0007669"/>
    <property type="project" value="UniProtKB-KW"/>
</dbReference>
<dbReference type="GO" id="GO:0016651">
    <property type="term" value="F:oxidoreductase activity, acting on NAD(P)H"/>
    <property type="evidence" value="ECO:0007669"/>
    <property type="project" value="UniProtKB-ARBA"/>
</dbReference>
<sequence length="278" mass="30117">MKLKKVWAVYFSGTGTTRRTVECIAGDIAARLGLPVQSVDFSRPALRQETLRFSDTDLVVFGTPVYAGRVPNVLLPFLQERVVGGGALAVPVVLFGNRNYDDALMELRNILIADGLHPIAAGAFVGEHSFSRVLGQGRPNAEDMAQMDRFAARTAELAAKLEVAPQNPVAVGGQEPIRPYYTPRDRAGNPINILKVKPKTDLSRCGGCGLCAELCPMGSIDPADVSQVKGICIKCCACVKGCPTGAKFFDDAGYLYHRHELEAEYARPAANEEFYIQL</sequence>
<dbReference type="PANTHER" id="PTHR43122:SF1">
    <property type="entry name" value="IRON-SULFUR-BINDING PROTEIN"/>
    <property type="match status" value="1"/>
</dbReference>
<feature type="domain" description="4Fe-4S ferredoxin-type" evidence="5">
    <location>
        <begin position="232"/>
        <end position="252"/>
    </location>
</feature>
<dbReference type="Pfam" id="PF12724">
    <property type="entry name" value="Flavodoxin_5"/>
    <property type="match status" value="1"/>
</dbReference>
<dbReference type="SUPFAM" id="SSF52218">
    <property type="entry name" value="Flavoproteins"/>
    <property type="match status" value="1"/>
</dbReference>
<dbReference type="InterPro" id="IPR047964">
    <property type="entry name" value="EFR1-like"/>
</dbReference>
<dbReference type="KEGG" id="vfa:MM35RIKEN_04170"/>
<gene>
    <name evidence="6" type="primary">fesA</name>
    <name evidence="6" type="ORF">MM35RIKEN_04170</name>
</gene>
<proteinExistence type="predicted"/>
<evidence type="ECO:0000313" key="7">
    <source>
        <dbReference type="Proteomes" id="UP000681343"/>
    </source>
</evidence>
<protein>
    <submittedName>
        <fullName evidence="6">Ferredoxin</fullName>
    </submittedName>
</protein>
<evidence type="ECO:0000256" key="2">
    <source>
        <dbReference type="ARBA" id="ARBA00023004"/>
    </source>
</evidence>
<dbReference type="Gene3D" id="3.30.70.20">
    <property type="match status" value="1"/>
</dbReference>
<keyword evidence="1" id="KW-0479">Metal-binding</keyword>
<dbReference type="GO" id="GO:0010181">
    <property type="term" value="F:FMN binding"/>
    <property type="evidence" value="ECO:0007669"/>
    <property type="project" value="InterPro"/>
</dbReference>
<reference evidence="6" key="1">
    <citation type="submission" date="2020-09" db="EMBL/GenBank/DDBJ databases">
        <title>New species isolated from human feces.</title>
        <authorList>
            <person name="Kitahara M."/>
            <person name="Shigeno Y."/>
            <person name="Shime M."/>
            <person name="Matsumoto Y."/>
            <person name="Nakamura S."/>
            <person name="Motooka D."/>
            <person name="Fukuoka S."/>
            <person name="Nishikawa H."/>
            <person name="Benno Y."/>
        </authorList>
    </citation>
    <scope>NUCLEOTIDE SEQUENCE</scope>
    <source>
        <strain evidence="6">MM35</strain>
    </source>
</reference>
<dbReference type="Gene3D" id="3.40.50.360">
    <property type="match status" value="1"/>
</dbReference>
<evidence type="ECO:0000313" key="6">
    <source>
        <dbReference type="EMBL" id="BCK78225.1"/>
    </source>
</evidence>
<keyword evidence="2" id="KW-0408">Iron</keyword>
<feature type="domain" description="4Fe-4S ferredoxin-type" evidence="5">
    <location>
        <begin position="196"/>
        <end position="225"/>
    </location>
</feature>
<evidence type="ECO:0000256" key="1">
    <source>
        <dbReference type="ARBA" id="ARBA00022723"/>
    </source>
</evidence>
<keyword evidence="3" id="KW-0411">Iron-sulfur</keyword>
<dbReference type="InterPro" id="IPR029039">
    <property type="entry name" value="Flavoprotein-like_sf"/>
</dbReference>
<dbReference type="PROSITE" id="PS00198">
    <property type="entry name" value="4FE4S_FER_1"/>
    <property type="match status" value="1"/>
</dbReference>
<dbReference type="NCBIfam" id="NF038196">
    <property type="entry name" value="ferrodoxin_EFR1"/>
    <property type="match status" value="1"/>
</dbReference>
<dbReference type="SUPFAM" id="SSF54862">
    <property type="entry name" value="4Fe-4S ferredoxins"/>
    <property type="match status" value="1"/>
</dbReference>
<dbReference type="GO" id="GO:0051536">
    <property type="term" value="F:iron-sulfur cluster binding"/>
    <property type="evidence" value="ECO:0007669"/>
    <property type="project" value="UniProtKB-KW"/>
</dbReference>
<dbReference type="InterPro" id="IPR008254">
    <property type="entry name" value="Flavodoxin/NO_synth"/>
</dbReference>
<dbReference type="PANTHER" id="PTHR43122">
    <property type="entry name" value="FERREDOXIN SUBUNIT OF PYRUVATE:FLAVODOXIN OXIDOREDUCTASE-RELATED"/>
    <property type="match status" value="1"/>
</dbReference>
<dbReference type="PROSITE" id="PS51379">
    <property type="entry name" value="4FE4S_FER_2"/>
    <property type="match status" value="2"/>
</dbReference>
<evidence type="ECO:0000259" key="4">
    <source>
        <dbReference type="PROSITE" id="PS50902"/>
    </source>
</evidence>
<organism evidence="6 7">
    <name type="scientific">Vescimonas fastidiosa</name>
    <dbReference type="NCBI Taxonomy" id="2714353"/>
    <lineage>
        <taxon>Bacteria</taxon>
        <taxon>Bacillati</taxon>
        <taxon>Bacillota</taxon>
        <taxon>Clostridia</taxon>
        <taxon>Eubacteriales</taxon>
        <taxon>Oscillospiraceae</taxon>
        <taxon>Vescimonas</taxon>
    </lineage>
</organism>
<dbReference type="Proteomes" id="UP000681343">
    <property type="component" value="Chromosome"/>
</dbReference>
<evidence type="ECO:0000259" key="5">
    <source>
        <dbReference type="PROSITE" id="PS51379"/>
    </source>
</evidence>
<evidence type="ECO:0000256" key="3">
    <source>
        <dbReference type="ARBA" id="ARBA00023014"/>
    </source>
</evidence>
<dbReference type="EMBL" id="AP023415">
    <property type="protein sequence ID" value="BCK78225.1"/>
    <property type="molecule type" value="Genomic_DNA"/>
</dbReference>
<dbReference type="Pfam" id="PF00037">
    <property type="entry name" value="Fer4"/>
    <property type="match status" value="1"/>
</dbReference>
<dbReference type="RefSeq" id="WP_212818845.1">
    <property type="nucleotide sequence ID" value="NZ_AP023415.1"/>
</dbReference>
<dbReference type="InterPro" id="IPR017900">
    <property type="entry name" value="4Fe4S_Fe_S_CS"/>
</dbReference>
<keyword evidence="7" id="KW-1185">Reference proteome</keyword>
<dbReference type="PROSITE" id="PS50902">
    <property type="entry name" value="FLAVODOXIN_LIKE"/>
    <property type="match status" value="1"/>
</dbReference>